<accession>A0A976X4V3</accession>
<comment type="subunit">
    <text evidence="9 10">Homodimer, forms a heterotetramer with a Cas2 homodimer.</text>
</comment>
<keyword evidence="3 10" id="KW-0255">Endonuclease</keyword>
<comment type="cofactor">
    <cofactor evidence="10">
        <name>Mg(2+)</name>
        <dbReference type="ChEBI" id="CHEBI:18420"/>
    </cofactor>
    <cofactor evidence="10">
        <name>Mn(2+)</name>
        <dbReference type="ChEBI" id="CHEBI:29035"/>
    </cofactor>
</comment>
<comment type="similarity">
    <text evidence="10">Belongs to the CRISPR-associated endonuclease Cas1 family.</text>
</comment>
<dbReference type="PANTHER" id="PTHR34353:SF2">
    <property type="entry name" value="CRISPR-ASSOCIATED ENDONUCLEASE CAS1 1"/>
    <property type="match status" value="1"/>
</dbReference>
<organism evidence="11 12">
    <name type="scientific">Nicoliella spurrieriana</name>
    <dbReference type="NCBI Taxonomy" id="2925830"/>
    <lineage>
        <taxon>Bacteria</taxon>
        <taxon>Bacillati</taxon>
        <taxon>Bacillota</taxon>
        <taxon>Bacilli</taxon>
        <taxon>Lactobacillales</taxon>
        <taxon>Lactobacillaceae</taxon>
        <taxon>Nicoliella</taxon>
    </lineage>
</organism>
<dbReference type="GO" id="GO:0016787">
    <property type="term" value="F:hydrolase activity"/>
    <property type="evidence" value="ECO:0007669"/>
    <property type="project" value="UniProtKB-KW"/>
</dbReference>
<keyword evidence="7 10" id="KW-0238">DNA-binding</keyword>
<geneLocation type="plasmid" evidence="11 12">
    <name>p1unnamed</name>
</geneLocation>
<evidence type="ECO:0000256" key="3">
    <source>
        <dbReference type="ARBA" id="ARBA00022759"/>
    </source>
</evidence>
<dbReference type="InterPro" id="IPR002729">
    <property type="entry name" value="CRISPR-assoc_Cas1"/>
</dbReference>
<dbReference type="InterPro" id="IPR042211">
    <property type="entry name" value="CRISPR-assoc_Cas1_N"/>
</dbReference>
<gene>
    <name evidence="10 11" type="primary">cas1</name>
    <name evidence="11" type="ORF">MOO44_01200</name>
</gene>
<comment type="function">
    <text evidence="10">CRISPR (clustered regularly interspaced short palindromic repeat), is an adaptive immune system that provides protection against mobile genetic elements (viruses, transposable elements and conjugative plasmids). CRISPR clusters contain spacers, sequences complementary to antecedent mobile elements, and target invading nucleic acids. CRISPR clusters are transcribed and processed into CRISPR RNA (crRNA). Acts as a dsDNA endonuclease. Involved in the integration of spacer DNA into the CRISPR cassette.</text>
</comment>
<dbReference type="Proteomes" id="UP000831181">
    <property type="component" value="Plasmid p1unnamed"/>
</dbReference>
<keyword evidence="4 10" id="KW-0378">Hydrolase</keyword>
<feature type="binding site" evidence="10">
    <location>
        <position position="219"/>
    </location>
    <ligand>
        <name>Mn(2+)</name>
        <dbReference type="ChEBI" id="CHEBI:29035"/>
    </ligand>
</feature>
<evidence type="ECO:0000313" key="11">
    <source>
        <dbReference type="EMBL" id="UQS85966.1"/>
    </source>
</evidence>
<evidence type="ECO:0000256" key="4">
    <source>
        <dbReference type="ARBA" id="ARBA00022801"/>
    </source>
</evidence>
<keyword evidence="5 10" id="KW-0460">Magnesium</keyword>
<feature type="binding site" evidence="10">
    <location>
        <position position="146"/>
    </location>
    <ligand>
        <name>Mn(2+)</name>
        <dbReference type="ChEBI" id="CHEBI:29035"/>
    </ligand>
</feature>
<evidence type="ECO:0000256" key="6">
    <source>
        <dbReference type="ARBA" id="ARBA00023118"/>
    </source>
</evidence>
<evidence type="ECO:0000256" key="10">
    <source>
        <dbReference type="HAMAP-Rule" id="MF_01470"/>
    </source>
</evidence>
<protein>
    <recommendedName>
        <fullName evidence="10">CRISPR-associated endonuclease Cas1</fullName>
        <ecNumber evidence="10">3.1.-.-</ecNumber>
    </recommendedName>
</protein>
<evidence type="ECO:0000313" key="12">
    <source>
        <dbReference type="Proteomes" id="UP000831181"/>
    </source>
</evidence>
<keyword evidence="1 10" id="KW-0540">Nuclease</keyword>
<dbReference type="AlphaFoldDB" id="A0A976X4V3"/>
<evidence type="ECO:0000256" key="1">
    <source>
        <dbReference type="ARBA" id="ARBA00022722"/>
    </source>
</evidence>
<dbReference type="InterPro" id="IPR042206">
    <property type="entry name" value="CRISPR-assoc_Cas1_C"/>
</dbReference>
<dbReference type="Gene3D" id="1.20.120.920">
    <property type="entry name" value="CRISPR-associated endonuclease Cas1, C-terminal domain"/>
    <property type="match status" value="1"/>
</dbReference>
<keyword evidence="6 10" id="KW-0051">Antiviral defense</keyword>
<evidence type="ECO:0000256" key="7">
    <source>
        <dbReference type="ARBA" id="ARBA00023125"/>
    </source>
</evidence>
<dbReference type="GO" id="GO:0004520">
    <property type="term" value="F:DNA endonuclease activity"/>
    <property type="evidence" value="ECO:0007669"/>
    <property type="project" value="InterPro"/>
</dbReference>
<evidence type="ECO:0000256" key="2">
    <source>
        <dbReference type="ARBA" id="ARBA00022723"/>
    </source>
</evidence>
<dbReference type="InterPro" id="IPR050646">
    <property type="entry name" value="Cas1"/>
</dbReference>
<dbReference type="PANTHER" id="PTHR34353">
    <property type="entry name" value="CRISPR-ASSOCIATED ENDONUCLEASE CAS1 1"/>
    <property type="match status" value="1"/>
</dbReference>
<sequence length="303" mass="35019">MAWRNVVITKHSKLSYSSNMMVVQSFNGIYQIPISDINIVLVDTTQAVITSALISRLNEQQVKIIFTDDKKMPICETVNNMPNNRSVELLRQQFNWDENRKVFLWTQIVMAKIKNQINVIKGLAGDYNLLEYELNKVEVNDVTNREAVVARKYFPMLFDQIQFSRHNPNEHFNDALNYGYSILLSMVNKKIVSDGYITYIGIHHHSDNNAFNLGSDLMEPFRPIIDAWVSFQNFEYLTPKLKYGLVSLLNLEINFNGKRTLLMNAINSYVHDCLMFLTDGKKNVKIEVDFINEVSDYAINGNV</sequence>
<evidence type="ECO:0000256" key="8">
    <source>
        <dbReference type="ARBA" id="ARBA00023211"/>
    </source>
</evidence>
<keyword evidence="2 10" id="KW-0479">Metal-binding</keyword>
<dbReference type="GO" id="GO:0043571">
    <property type="term" value="P:maintenance of CRISPR repeat elements"/>
    <property type="evidence" value="ECO:0007669"/>
    <property type="project" value="UniProtKB-UniRule"/>
</dbReference>
<keyword evidence="12" id="KW-1185">Reference proteome</keyword>
<dbReference type="NCBIfam" id="TIGR03639">
    <property type="entry name" value="cas1_NMENI"/>
    <property type="match status" value="1"/>
</dbReference>
<feature type="binding site" evidence="10">
    <location>
        <position position="204"/>
    </location>
    <ligand>
        <name>Mn(2+)</name>
        <dbReference type="ChEBI" id="CHEBI:29035"/>
    </ligand>
</feature>
<dbReference type="GO" id="GO:0003677">
    <property type="term" value="F:DNA binding"/>
    <property type="evidence" value="ECO:0007669"/>
    <property type="project" value="UniProtKB-KW"/>
</dbReference>
<dbReference type="GO" id="GO:0051607">
    <property type="term" value="P:defense response to virus"/>
    <property type="evidence" value="ECO:0007669"/>
    <property type="project" value="UniProtKB-UniRule"/>
</dbReference>
<dbReference type="Pfam" id="PF01867">
    <property type="entry name" value="Cas_Cas1"/>
    <property type="match status" value="1"/>
</dbReference>
<dbReference type="HAMAP" id="MF_01470">
    <property type="entry name" value="Cas1"/>
    <property type="match status" value="1"/>
</dbReference>
<dbReference type="EMBL" id="CP093360">
    <property type="protein sequence ID" value="UQS85966.1"/>
    <property type="molecule type" value="Genomic_DNA"/>
</dbReference>
<dbReference type="KEGG" id="lbe:MOO44_01200"/>
<dbReference type="Gene3D" id="3.100.10.20">
    <property type="entry name" value="CRISPR-associated endonuclease Cas1, N-terminal domain"/>
    <property type="match status" value="1"/>
</dbReference>
<dbReference type="NCBIfam" id="TIGR00287">
    <property type="entry name" value="cas1"/>
    <property type="match status" value="1"/>
</dbReference>
<dbReference type="InterPro" id="IPR019855">
    <property type="entry name" value="CRISPR-assoc_Cas1_NMENI"/>
</dbReference>
<proteinExistence type="inferred from homology"/>
<evidence type="ECO:0000256" key="9">
    <source>
        <dbReference type="ARBA" id="ARBA00038592"/>
    </source>
</evidence>
<dbReference type="GO" id="GO:0046872">
    <property type="term" value="F:metal ion binding"/>
    <property type="evidence" value="ECO:0007669"/>
    <property type="project" value="UniProtKB-UniRule"/>
</dbReference>
<name>A0A976X4V3_9LACO</name>
<dbReference type="EC" id="3.1.-.-" evidence="10"/>
<reference evidence="11" key="1">
    <citation type="journal article" date="2022" name="Int. J. Syst. Evol. Microbiol.">
        <title>Apilactobacillus apisilvae sp. nov., Nicolia spurrieriana gen. nov. sp. nov., Bombilactobacillus folatiphilus sp. nov. and Bombilactobacillus thymidiniphilus sp. nov., four new lactic acid bacterial isolates from stingless bees Tetragonula carbonaria and Austroplebeia australis.</title>
        <authorList>
            <person name="Oliphant S.A."/>
            <person name="Watson-Haigh N.S."/>
            <person name="Sumby K.M."/>
            <person name="Gardner J."/>
            <person name="Groom S."/>
            <person name="Jiranek V."/>
        </authorList>
    </citation>
    <scope>NUCLEOTIDE SEQUENCE</scope>
    <source>
        <strain evidence="11">SGEP1_A5</strain>
    </source>
</reference>
<keyword evidence="11" id="KW-0614">Plasmid</keyword>
<keyword evidence="8 10" id="KW-0464">Manganese</keyword>
<evidence type="ECO:0000256" key="5">
    <source>
        <dbReference type="ARBA" id="ARBA00022842"/>
    </source>
</evidence>
<dbReference type="RefSeq" id="WP_260115775.1">
    <property type="nucleotide sequence ID" value="NZ_CP093360.1"/>
</dbReference>